<evidence type="ECO:0000313" key="6">
    <source>
        <dbReference type="EMBL" id="CEF60615.1"/>
    </source>
</evidence>
<gene>
    <name evidence="6 8 9" type="ORF">SRAE_X000235000</name>
</gene>
<dbReference type="SUPFAM" id="SSF52540">
    <property type="entry name" value="P-loop containing nucleoside triphosphate hydrolases"/>
    <property type="match status" value="1"/>
</dbReference>
<dbReference type="GO" id="GO:0005634">
    <property type="term" value="C:nucleus"/>
    <property type="evidence" value="ECO:0007669"/>
    <property type="project" value="TreeGrafter"/>
</dbReference>
<dbReference type="InterPro" id="IPR027417">
    <property type="entry name" value="P-loop_NTPase"/>
</dbReference>
<reference evidence="8" key="3">
    <citation type="submission" date="2020-12" db="UniProtKB">
        <authorList>
            <consortium name="WormBaseParasite"/>
        </authorList>
    </citation>
    <scope>IDENTIFICATION</scope>
</reference>
<dbReference type="GO" id="GO:0016787">
    <property type="term" value="F:hydrolase activity"/>
    <property type="evidence" value="ECO:0007669"/>
    <property type="project" value="UniProtKB-KW"/>
</dbReference>
<dbReference type="GO" id="GO:0003676">
    <property type="term" value="F:nucleic acid binding"/>
    <property type="evidence" value="ECO:0007669"/>
    <property type="project" value="InterPro"/>
</dbReference>
<accession>A0A090KSZ2</accession>
<dbReference type="WBParaSite" id="SRAE_X000235000.1">
    <property type="protein sequence ID" value="SRAE_X000235000.1"/>
    <property type="gene ID" value="WBGene00267934"/>
</dbReference>
<dbReference type="RefSeq" id="XP_024499824.1">
    <property type="nucleotide sequence ID" value="XM_024645553.1"/>
</dbReference>
<dbReference type="GeneID" id="36385428"/>
<dbReference type="PANTHER" id="PTHR12131:SF7">
    <property type="entry name" value="EXOSOME RNA HELICASE MTR4"/>
    <property type="match status" value="1"/>
</dbReference>
<keyword evidence="4" id="KW-0067">ATP-binding</keyword>
<keyword evidence="2" id="KW-0378">Hydrolase</keyword>
<dbReference type="SMART" id="SM00487">
    <property type="entry name" value="DEXDc"/>
    <property type="match status" value="1"/>
</dbReference>
<dbReference type="EMBL" id="LN609400">
    <property type="protein sequence ID" value="CEF60615.1"/>
    <property type="molecule type" value="Genomic_DNA"/>
</dbReference>
<dbReference type="CTD" id="36385428"/>
<reference evidence="6" key="2">
    <citation type="submission" date="2014-09" db="EMBL/GenBank/DDBJ databases">
        <authorList>
            <person name="Aslett A.Martin."/>
        </authorList>
    </citation>
    <scope>NUCLEOTIDE SEQUENCE</scope>
    <source>
        <strain evidence="6">ED321 Heterogonic</strain>
    </source>
</reference>
<name>A0A090KSZ2_STRRB</name>
<dbReference type="Proteomes" id="UP000035682">
    <property type="component" value="Unplaced"/>
</dbReference>
<evidence type="ECO:0000256" key="1">
    <source>
        <dbReference type="ARBA" id="ARBA00022741"/>
    </source>
</evidence>
<keyword evidence="1" id="KW-0547">Nucleotide-binding</keyword>
<dbReference type="InterPro" id="IPR050699">
    <property type="entry name" value="RNA-DNA_Helicase"/>
</dbReference>
<evidence type="ECO:0000313" key="8">
    <source>
        <dbReference type="WBParaSite" id="SRAE_X000235000.1"/>
    </source>
</evidence>
<evidence type="ECO:0000313" key="9">
    <source>
        <dbReference type="WormBase" id="SRAE_X000235000"/>
    </source>
</evidence>
<evidence type="ECO:0000313" key="7">
    <source>
        <dbReference type="Proteomes" id="UP000035682"/>
    </source>
</evidence>
<evidence type="ECO:0000256" key="3">
    <source>
        <dbReference type="ARBA" id="ARBA00022806"/>
    </source>
</evidence>
<dbReference type="Pfam" id="PF00270">
    <property type="entry name" value="DEAD"/>
    <property type="match status" value="1"/>
</dbReference>
<dbReference type="AlphaFoldDB" id="A0A090KSZ2"/>
<dbReference type="PANTHER" id="PTHR12131">
    <property type="entry name" value="ATP-DEPENDENT RNA AND DNA HELICASE"/>
    <property type="match status" value="1"/>
</dbReference>
<organism evidence="6">
    <name type="scientific">Strongyloides ratti</name>
    <name type="common">Parasitic roundworm</name>
    <dbReference type="NCBI Taxonomy" id="34506"/>
    <lineage>
        <taxon>Eukaryota</taxon>
        <taxon>Metazoa</taxon>
        <taxon>Ecdysozoa</taxon>
        <taxon>Nematoda</taxon>
        <taxon>Chromadorea</taxon>
        <taxon>Rhabditida</taxon>
        <taxon>Tylenchina</taxon>
        <taxon>Panagrolaimomorpha</taxon>
        <taxon>Strongyloidoidea</taxon>
        <taxon>Strongyloididae</taxon>
        <taxon>Strongyloides</taxon>
    </lineage>
</organism>
<reference evidence="7" key="1">
    <citation type="submission" date="2014-09" db="EMBL/GenBank/DDBJ databases">
        <authorList>
            <person name="Martin A.A."/>
        </authorList>
    </citation>
    <scope>NUCLEOTIDE SEQUENCE</scope>
    <source>
        <strain evidence="7">ED321</strain>
    </source>
</reference>
<proteinExistence type="predicted"/>
<dbReference type="OMA" id="TEIFRNW"/>
<keyword evidence="7" id="KW-1185">Reference proteome</keyword>
<protein>
    <submittedName>
        <fullName evidence="6 8">Superkiller viralicidic activity 2-like 2</fullName>
    </submittedName>
</protein>
<evidence type="ECO:0000259" key="5">
    <source>
        <dbReference type="PROSITE" id="PS51192"/>
    </source>
</evidence>
<dbReference type="OrthoDB" id="64767at2759"/>
<dbReference type="GO" id="GO:0000460">
    <property type="term" value="P:maturation of 5.8S rRNA"/>
    <property type="evidence" value="ECO:0007669"/>
    <property type="project" value="TreeGrafter"/>
</dbReference>
<dbReference type="WormBase" id="SRAE_X000235000">
    <property type="protein sequence ID" value="SRP06799"/>
    <property type="gene ID" value="WBGene00267934"/>
</dbReference>
<dbReference type="GO" id="GO:0005524">
    <property type="term" value="F:ATP binding"/>
    <property type="evidence" value="ECO:0007669"/>
    <property type="project" value="UniProtKB-KW"/>
</dbReference>
<dbReference type="Gene3D" id="3.40.50.300">
    <property type="entry name" value="P-loop containing nucleotide triphosphate hydrolases"/>
    <property type="match status" value="1"/>
</dbReference>
<feature type="domain" description="Helicase ATP-binding" evidence="5">
    <location>
        <begin position="6"/>
        <end position="163"/>
    </location>
</feature>
<keyword evidence="3" id="KW-0347">Helicase</keyword>
<dbReference type="InterPro" id="IPR014001">
    <property type="entry name" value="Helicase_ATP-bd"/>
</dbReference>
<dbReference type="GO" id="GO:0004386">
    <property type="term" value="F:helicase activity"/>
    <property type="evidence" value="ECO:0007669"/>
    <property type="project" value="UniProtKB-KW"/>
</dbReference>
<dbReference type="PROSITE" id="PS51192">
    <property type="entry name" value="HELICASE_ATP_BIND_1"/>
    <property type="match status" value="1"/>
</dbReference>
<dbReference type="InterPro" id="IPR011545">
    <property type="entry name" value="DEAD/DEAH_box_helicase_dom"/>
</dbReference>
<evidence type="ECO:0000256" key="2">
    <source>
        <dbReference type="ARBA" id="ARBA00022801"/>
    </source>
</evidence>
<sequence length="220" mass="25250">MANSRMIAEDDKFSHEVITHTGSGKTVAAIYAIHLALKNGSKVIYTGSIKSLLNQKFKEFEELFPNKVELLTADSVRNPQSLILVMVTEIFNKMILEFNHTIENVSYIIYDEAHFMGDLKRGNIWEKSLICCPKNINILLLSATIENSKEITAWITTIKSKSCHLIKTKKRFVPLEFYVFSCDESLLYTVKDVNEKIYNAAFDKIQKEKSYGTSIKKKYF</sequence>
<evidence type="ECO:0000256" key="4">
    <source>
        <dbReference type="ARBA" id="ARBA00022840"/>
    </source>
</evidence>